<evidence type="ECO:0000256" key="5">
    <source>
        <dbReference type="ARBA" id="ARBA00023136"/>
    </source>
</evidence>
<feature type="transmembrane region" description="Helical" evidence="6">
    <location>
        <begin position="82"/>
        <end position="102"/>
    </location>
</feature>
<feature type="transmembrane region" description="Helical" evidence="6">
    <location>
        <begin position="7"/>
        <end position="22"/>
    </location>
</feature>
<evidence type="ECO:0000256" key="4">
    <source>
        <dbReference type="ARBA" id="ARBA00022989"/>
    </source>
</evidence>
<organism evidence="7 8">
    <name type="scientific">Denitrovibrio acetiphilus (strain DSM 12809 / NBRC 114555 / N2460)</name>
    <dbReference type="NCBI Taxonomy" id="522772"/>
    <lineage>
        <taxon>Bacteria</taxon>
        <taxon>Pseudomonadati</taxon>
        <taxon>Deferribacterota</taxon>
        <taxon>Deferribacteres</taxon>
        <taxon>Deferribacterales</taxon>
        <taxon>Geovibrionaceae</taxon>
        <taxon>Denitrovibrio</taxon>
    </lineage>
</organism>
<feature type="transmembrane region" description="Helical" evidence="6">
    <location>
        <begin position="28"/>
        <end position="47"/>
    </location>
</feature>
<dbReference type="InParanoid" id="D4H8D2"/>
<dbReference type="InterPro" id="IPR001851">
    <property type="entry name" value="ABC_transp_permease"/>
</dbReference>
<dbReference type="GO" id="GO:0015658">
    <property type="term" value="F:branched-chain amino acid transmembrane transporter activity"/>
    <property type="evidence" value="ECO:0007669"/>
    <property type="project" value="InterPro"/>
</dbReference>
<feature type="transmembrane region" description="Helical" evidence="6">
    <location>
        <begin position="241"/>
        <end position="268"/>
    </location>
</feature>
<dbReference type="EMBL" id="CP001968">
    <property type="protein sequence ID" value="ADD68281.1"/>
    <property type="molecule type" value="Genomic_DNA"/>
</dbReference>
<dbReference type="PANTHER" id="PTHR30482">
    <property type="entry name" value="HIGH-AFFINITY BRANCHED-CHAIN AMINO ACID TRANSPORT SYSTEM PERMEASE"/>
    <property type="match status" value="1"/>
</dbReference>
<keyword evidence="4 6" id="KW-1133">Transmembrane helix</keyword>
<dbReference type="CDD" id="cd06581">
    <property type="entry name" value="TM_PBP1_LivM_like"/>
    <property type="match status" value="1"/>
</dbReference>
<accession>D4H8D2</accession>
<dbReference type="PaxDb" id="522772-Dacet_1512"/>
<comment type="subcellular location">
    <subcellularLocation>
        <location evidence="1">Cell membrane</location>
        <topology evidence="1">Multi-pass membrane protein</topology>
    </subcellularLocation>
</comment>
<keyword evidence="8" id="KW-1185">Reference proteome</keyword>
<evidence type="ECO:0000313" key="8">
    <source>
        <dbReference type="Proteomes" id="UP000002012"/>
    </source>
</evidence>
<feature type="transmembrane region" description="Helical" evidence="6">
    <location>
        <begin position="206"/>
        <end position="229"/>
    </location>
</feature>
<feature type="transmembrane region" description="Helical" evidence="6">
    <location>
        <begin position="275"/>
        <end position="293"/>
    </location>
</feature>
<evidence type="ECO:0000256" key="6">
    <source>
        <dbReference type="SAM" id="Phobius"/>
    </source>
</evidence>
<dbReference type="Pfam" id="PF02653">
    <property type="entry name" value="BPD_transp_2"/>
    <property type="match status" value="1"/>
</dbReference>
<protein>
    <submittedName>
        <fullName evidence="7">Inner-membrane translocator</fullName>
    </submittedName>
</protein>
<keyword evidence="2" id="KW-1003">Cell membrane</keyword>
<evidence type="ECO:0000313" key="7">
    <source>
        <dbReference type="EMBL" id="ADD68281.1"/>
    </source>
</evidence>
<dbReference type="HOGENOM" id="CLU_031365_1_1_0"/>
<name>D4H8D2_DENA2</name>
<evidence type="ECO:0000256" key="2">
    <source>
        <dbReference type="ARBA" id="ARBA00022475"/>
    </source>
</evidence>
<dbReference type="InterPro" id="IPR043428">
    <property type="entry name" value="LivM-like"/>
</dbReference>
<dbReference type="eggNOG" id="COG4177">
    <property type="taxonomic scope" value="Bacteria"/>
</dbReference>
<reference evidence="7 8" key="1">
    <citation type="journal article" date="2010" name="Stand. Genomic Sci.">
        <title>Complete genome sequence of Denitrovibrio acetiphilus type strain (N2460).</title>
        <authorList>
            <person name="Kiss H."/>
            <person name="Lang E."/>
            <person name="Lapidus A."/>
            <person name="Copeland A."/>
            <person name="Nolan M."/>
            <person name="Glavina Del Rio T."/>
            <person name="Chen F."/>
            <person name="Lucas S."/>
            <person name="Tice H."/>
            <person name="Cheng J.F."/>
            <person name="Han C."/>
            <person name="Goodwin L."/>
            <person name="Pitluck S."/>
            <person name="Liolios K."/>
            <person name="Pati A."/>
            <person name="Ivanova N."/>
            <person name="Mavromatis K."/>
            <person name="Chen A."/>
            <person name="Palaniappan K."/>
            <person name="Land M."/>
            <person name="Hauser L."/>
            <person name="Chang Y.J."/>
            <person name="Jeffries C.D."/>
            <person name="Detter J.C."/>
            <person name="Brettin T."/>
            <person name="Spring S."/>
            <person name="Rohde M."/>
            <person name="Goker M."/>
            <person name="Woyke T."/>
            <person name="Bristow J."/>
            <person name="Eisen J.A."/>
            <person name="Markowitz V."/>
            <person name="Hugenholtz P."/>
            <person name="Kyrpides N.C."/>
            <person name="Klenk H.P."/>
        </authorList>
    </citation>
    <scope>NUCLEOTIDE SEQUENCE [LARGE SCALE GENOMIC DNA]</scope>
    <source>
        <strain evidence="8">DSM 12809 / NBRC 114555 / N2460</strain>
    </source>
</reference>
<evidence type="ECO:0000256" key="1">
    <source>
        <dbReference type="ARBA" id="ARBA00004651"/>
    </source>
</evidence>
<feature type="transmembrane region" description="Helical" evidence="6">
    <location>
        <begin position="157"/>
        <end position="175"/>
    </location>
</feature>
<gene>
    <name evidence="7" type="ordered locus">Dacet_1512</name>
</gene>
<dbReference type="Proteomes" id="UP000002012">
    <property type="component" value="Chromosome"/>
</dbReference>
<sequence length="315" mass="34546">MMNRAKIGYIILFTCLALFPLVDNPRWLTVITTFCIYSVVALSVDIVLGRAGMFDMGHALFFGLGAYITAILNVHFGYNVLVAIPFVIIIPAIIAIVISSPIVHLRGDYLLVATVGMNIVFEQALKNNLFGLTGGPNGIFGVNAEVFGFFLDEPLPIYYIAFALLLFTLLIIRNLEKSKVGRALHYVQEDSLASESIGINARFYRVFAFSLGAAIAGLAGFVFSIQYAAVSPEAFNFMTSVIFFAIVLVGGKASIPGILAGTFIMFVLPEVFREFATARYFVFGFAMILSMILRPEGMFPAKYGKLPKYVTEEKA</sequence>
<evidence type="ECO:0000256" key="3">
    <source>
        <dbReference type="ARBA" id="ARBA00022692"/>
    </source>
</evidence>
<dbReference type="GO" id="GO:0005886">
    <property type="term" value="C:plasma membrane"/>
    <property type="evidence" value="ECO:0007669"/>
    <property type="project" value="UniProtKB-SubCell"/>
</dbReference>
<keyword evidence="5 6" id="KW-0472">Membrane</keyword>
<dbReference type="OrthoDB" id="9780757at2"/>
<keyword evidence="3 6" id="KW-0812">Transmembrane</keyword>
<dbReference type="PANTHER" id="PTHR30482:SF10">
    <property type="entry name" value="HIGH-AFFINITY BRANCHED-CHAIN AMINO ACID TRANSPORT PROTEIN BRAE"/>
    <property type="match status" value="1"/>
</dbReference>
<dbReference type="KEGG" id="dap:Dacet_1512"/>
<dbReference type="AlphaFoldDB" id="D4H8D2"/>
<dbReference type="RefSeq" id="WP_013010795.1">
    <property type="nucleotide sequence ID" value="NC_013943.1"/>
</dbReference>
<feature type="transmembrane region" description="Helical" evidence="6">
    <location>
        <begin position="59"/>
        <end position="76"/>
    </location>
</feature>
<dbReference type="STRING" id="522772.Dacet_1512"/>
<proteinExistence type="predicted"/>